<dbReference type="GO" id="GO:0005886">
    <property type="term" value="C:plasma membrane"/>
    <property type="evidence" value="ECO:0007669"/>
    <property type="project" value="TreeGrafter"/>
</dbReference>
<dbReference type="CDD" id="cd06225">
    <property type="entry name" value="HAMP"/>
    <property type="match status" value="1"/>
</dbReference>
<dbReference type="GO" id="GO:0006935">
    <property type="term" value="P:chemotaxis"/>
    <property type="evidence" value="ECO:0007669"/>
    <property type="project" value="UniProtKB-KW"/>
</dbReference>
<keyword evidence="6" id="KW-1133">Transmembrane helix</keyword>
<dbReference type="PANTHER" id="PTHR43531">
    <property type="entry name" value="PROTEIN ICFG"/>
    <property type="match status" value="1"/>
</dbReference>
<feature type="transmembrane region" description="Helical" evidence="6">
    <location>
        <begin position="326"/>
        <end position="346"/>
    </location>
</feature>
<feature type="transmembrane region" description="Helical" evidence="6">
    <location>
        <begin position="12"/>
        <end position="32"/>
    </location>
</feature>
<dbReference type="InterPro" id="IPR033462">
    <property type="entry name" value="Cache_3-Cache_2"/>
</dbReference>
<dbReference type="STRING" id="522306.CAP2UW1_3447"/>
<evidence type="ECO:0000256" key="2">
    <source>
        <dbReference type="ARBA" id="ARBA00022500"/>
    </source>
</evidence>
<evidence type="ECO:0000313" key="9">
    <source>
        <dbReference type="EMBL" id="ACV36706.1"/>
    </source>
</evidence>
<organism evidence="9">
    <name type="scientific">Accumulibacter regalis</name>
    <dbReference type="NCBI Taxonomy" id="522306"/>
    <lineage>
        <taxon>Bacteria</taxon>
        <taxon>Pseudomonadati</taxon>
        <taxon>Pseudomonadota</taxon>
        <taxon>Betaproteobacteria</taxon>
        <taxon>Candidatus Accumulibacter</taxon>
    </lineage>
</organism>
<dbReference type="PANTHER" id="PTHR43531:SF11">
    <property type="entry name" value="METHYL-ACCEPTING CHEMOTAXIS PROTEIN 3"/>
    <property type="match status" value="1"/>
</dbReference>
<keyword evidence="6" id="KW-0812">Transmembrane</keyword>
<sequence precursor="true">MLGFLNRSLRLQIAALVLVSTVLLLGGFGWFVSSYVASINRQVETQKLHETNKFILNMLAQTDALLREQADTWLAQLAAALPGSFTAGDSAAKTPELRVADKLLNGRTTEVDAIVAATPGGNGVATIFARQGDDFLRIATSLKNDKGERMTGTLLGKDHPAYASLIAGQDYSGKATLFGRQFMAKYRPVKDAQGRVVGALFVGMNIMASLDQLKNTIRKIKLGDTGYVYVLDARPGETAGTLVIHPAQEGKNIAAATDSDGRRFIQEILDKRNGEIVYPWINKEAGETSPRNKIVVFNEFADWQWIVGAGVYTDELFSLADKVRKLMIGATLVLSLALSAILLLLINRLVVQPLRVAADAAQRLSEGDLLVDIEARGSNEVSQLMTAMQAMVGKLREIIGDVRAAADNLGNAAGQVSATAQSLSQSASEQAASVEETNASMEEMGASIVQNTENARITDGIASQAAREAEEGGTAVASTVEAMKSIAEKIGIIDDIAYQTNLLALNAAIEAARAGEHGKGFAVVAAEVRKLAERSQVAAQEIGNVAKDSVKLAERAGSLLTAMLPSIRKTSDLVQQIASASHQQNSGVGQINGAMGQLNQATQQNASASEELAATAEEMGGQAAQLQELMTFFQIEEDGHLASAHRPA</sequence>
<dbReference type="InterPro" id="IPR004089">
    <property type="entry name" value="MCPsignal_dom"/>
</dbReference>
<dbReference type="InterPro" id="IPR029151">
    <property type="entry name" value="Sensor-like_sf"/>
</dbReference>
<gene>
    <name evidence="9" type="ordered locus">CAP2UW1_3447</name>
</gene>
<dbReference type="Pfam" id="PF00015">
    <property type="entry name" value="MCPsignal"/>
    <property type="match status" value="1"/>
</dbReference>
<protein>
    <submittedName>
        <fullName evidence="9">Methyl-accepting chemotaxis sensory transducer</fullName>
    </submittedName>
</protein>
<name>C7RJ95_ACCRE</name>
<dbReference type="EMBL" id="CP001715">
    <property type="protein sequence ID" value="ACV36706.1"/>
    <property type="molecule type" value="Genomic_DNA"/>
</dbReference>
<dbReference type="Gene3D" id="1.10.287.950">
    <property type="entry name" value="Methyl-accepting chemotaxis protein"/>
    <property type="match status" value="1"/>
</dbReference>
<dbReference type="CDD" id="cd11386">
    <property type="entry name" value="MCP_signal"/>
    <property type="match status" value="1"/>
</dbReference>
<dbReference type="InterPro" id="IPR003660">
    <property type="entry name" value="HAMP_dom"/>
</dbReference>
<evidence type="ECO:0000256" key="6">
    <source>
        <dbReference type="SAM" id="Phobius"/>
    </source>
</evidence>
<feature type="coiled-coil region" evidence="5">
    <location>
        <begin position="591"/>
        <end position="618"/>
    </location>
</feature>
<evidence type="ECO:0000256" key="3">
    <source>
        <dbReference type="ARBA" id="ARBA00029447"/>
    </source>
</evidence>
<dbReference type="OrthoDB" id="9763018at2"/>
<dbReference type="eggNOG" id="COG0840">
    <property type="taxonomic scope" value="Bacteria"/>
</dbReference>
<reference evidence="9" key="2">
    <citation type="submission" date="2009-09" db="EMBL/GenBank/DDBJ databases">
        <title>Complete sequence of chromosome of Candidatus Accumulibacter phosphatis clade IIA str. UW-1.</title>
        <authorList>
            <consortium name="US DOE Joint Genome Institute"/>
            <person name="Martin H.G."/>
            <person name="Ivanova N."/>
            <person name="Kunin V."/>
            <person name="Warnecke F."/>
            <person name="Barry K."/>
            <person name="He S."/>
            <person name="Salamov A."/>
            <person name="Szeto E."/>
            <person name="Dalin E."/>
            <person name="Pangilinan J.L."/>
            <person name="Lapidus A."/>
            <person name="Lowry S."/>
            <person name="Kyrpides N.C."/>
            <person name="McMahon K.D."/>
            <person name="Hugenholtz P."/>
        </authorList>
    </citation>
    <scope>NUCLEOTIDE SEQUENCE [LARGE SCALE GENOMIC DNA]</scope>
    <source>
        <strain evidence="9">UW-1</strain>
    </source>
</reference>
<feature type="domain" description="HAMP" evidence="8">
    <location>
        <begin position="348"/>
        <end position="400"/>
    </location>
</feature>
<feature type="domain" description="Methyl-accepting transducer" evidence="7">
    <location>
        <begin position="405"/>
        <end position="620"/>
    </location>
</feature>
<dbReference type="SUPFAM" id="SSF58104">
    <property type="entry name" value="Methyl-accepting chemotaxis protein (MCP) signaling domain"/>
    <property type="match status" value="1"/>
</dbReference>
<dbReference type="PROSITE" id="PS50885">
    <property type="entry name" value="HAMP"/>
    <property type="match status" value="1"/>
</dbReference>
<evidence type="ECO:0000256" key="5">
    <source>
        <dbReference type="SAM" id="Coils"/>
    </source>
</evidence>
<evidence type="ECO:0000259" key="7">
    <source>
        <dbReference type="PROSITE" id="PS50111"/>
    </source>
</evidence>
<dbReference type="SMART" id="SM00304">
    <property type="entry name" value="HAMP"/>
    <property type="match status" value="1"/>
</dbReference>
<accession>C7RJ95</accession>
<evidence type="ECO:0000256" key="1">
    <source>
        <dbReference type="ARBA" id="ARBA00004370"/>
    </source>
</evidence>
<reference evidence="9" key="1">
    <citation type="submission" date="2009-08" db="EMBL/GenBank/DDBJ databases">
        <authorList>
            <consortium name="US DOE Joint Genome Institute"/>
            <person name="Lucas S."/>
            <person name="Copeland A."/>
            <person name="Lapidus A."/>
            <person name="Glavina del Rio T."/>
            <person name="Dalin E."/>
            <person name="Tice H."/>
            <person name="Bruce D."/>
            <person name="Barry K."/>
            <person name="Pitluck S."/>
            <person name="Lowry S."/>
            <person name="Larimer F."/>
            <person name="Land M."/>
            <person name="Hauser L."/>
            <person name="Kyrpides N."/>
            <person name="Ivanova N."/>
            <person name="McMahon K.D."/>
            <person name="Hugenholtz P."/>
        </authorList>
    </citation>
    <scope>NUCLEOTIDE SEQUENCE</scope>
    <source>
        <strain evidence="9">UW-1</strain>
    </source>
</reference>
<dbReference type="Pfam" id="PF00672">
    <property type="entry name" value="HAMP"/>
    <property type="match status" value="1"/>
</dbReference>
<dbReference type="GO" id="GO:0004888">
    <property type="term" value="F:transmembrane signaling receptor activity"/>
    <property type="evidence" value="ECO:0007669"/>
    <property type="project" value="TreeGrafter"/>
</dbReference>
<dbReference type="InterPro" id="IPR051310">
    <property type="entry name" value="MCP_chemotaxis"/>
</dbReference>
<evidence type="ECO:0000259" key="8">
    <source>
        <dbReference type="PROSITE" id="PS50885"/>
    </source>
</evidence>
<dbReference type="Pfam" id="PF17201">
    <property type="entry name" value="Cache_3-Cache_2"/>
    <property type="match status" value="1"/>
</dbReference>
<comment type="similarity">
    <text evidence="3">Belongs to the methyl-accepting chemotaxis (MCP) protein family.</text>
</comment>
<dbReference type="SUPFAM" id="SSF103190">
    <property type="entry name" value="Sensory domain-like"/>
    <property type="match status" value="1"/>
</dbReference>
<comment type="subcellular location">
    <subcellularLocation>
        <location evidence="1">Membrane</location>
    </subcellularLocation>
</comment>
<keyword evidence="4" id="KW-0807">Transducer</keyword>
<evidence type="ECO:0000256" key="4">
    <source>
        <dbReference type="PROSITE-ProRule" id="PRU00284"/>
    </source>
</evidence>
<dbReference type="PROSITE" id="PS50111">
    <property type="entry name" value="CHEMOTAXIS_TRANSDUC_2"/>
    <property type="match status" value="1"/>
</dbReference>
<dbReference type="Gene3D" id="3.30.450.20">
    <property type="entry name" value="PAS domain"/>
    <property type="match status" value="1"/>
</dbReference>
<keyword evidence="2" id="KW-0145">Chemotaxis</keyword>
<dbReference type="eggNOG" id="COG4564">
    <property type="taxonomic scope" value="Bacteria"/>
</dbReference>
<dbReference type="CDD" id="cd12912">
    <property type="entry name" value="PDC2_MCP_like"/>
    <property type="match status" value="1"/>
</dbReference>
<proteinExistence type="inferred from homology"/>
<dbReference type="SMART" id="SM00283">
    <property type="entry name" value="MA"/>
    <property type="match status" value="1"/>
</dbReference>
<dbReference type="KEGG" id="app:CAP2UW1_3447"/>
<keyword evidence="5" id="KW-0175">Coiled coil</keyword>
<dbReference type="AlphaFoldDB" id="C7RJ95"/>
<dbReference type="GO" id="GO:0007165">
    <property type="term" value="P:signal transduction"/>
    <property type="evidence" value="ECO:0007669"/>
    <property type="project" value="UniProtKB-KW"/>
</dbReference>
<dbReference type="FunFam" id="1.10.287.950:FF:000001">
    <property type="entry name" value="Methyl-accepting chemotaxis sensory transducer"/>
    <property type="match status" value="1"/>
</dbReference>
<keyword evidence="6" id="KW-0472">Membrane</keyword>
<dbReference type="HOGENOM" id="CLU_000445_107_12_4"/>